<proteinExistence type="predicted"/>
<evidence type="ECO:0000313" key="3">
    <source>
        <dbReference type="Proteomes" id="UP000576480"/>
    </source>
</evidence>
<dbReference type="EMBL" id="BLSB01000017">
    <property type="protein sequence ID" value="GFP34698.1"/>
    <property type="molecule type" value="Genomic_DNA"/>
</dbReference>
<accession>A0A6V8PQT4</accession>
<keyword evidence="1" id="KW-0812">Transmembrane</keyword>
<name>A0A6V8PQT4_9ACTN</name>
<evidence type="ECO:0000313" key="2">
    <source>
        <dbReference type="EMBL" id="GFP34698.1"/>
    </source>
</evidence>
<dbReference type="AlphaFoldDB" id="A0A6V8PQT4"/>
<dbReference type="Proteomes" id="UP000576480">
    <property type="component" value="Unassembled WGS sequence"/>
</dbReference>
<protein>
    <submittedName>
        <fullName evidence="2">Uncharacterized protein</fullName>
    </submittedName>
</protein>
<comment type="caution">
    <text evidence="2">The sequence shown here is derived from an EMBL/GenBank/DDBJ whole genome shotgun (WGS) entry which is preliminary data.</text>
</comment>
<keyword evidence="1" id="KW-1133">Transmembrane helix</keyword>
<feature type="non-terminal residue" evidence="2">
    <location>
        <position position="31"/>
    </location>
</feature>
<keyword evidence="1" id="KW-0472">Membrane</keyword>
<feature type="transmembrane region" description="Helical" evidence="1">
    <location>
        <begin position="6"/>
        <end position="28"/>
    </location>
</feature>
<gene>
    <name evidence="2" type="ORF">HKBW3S43_00490</name>
</gene>
<organism evidence="2 3">
    <name type="scientific">Candidatus Hakubella thermalkaliphila</name>
    <dbReference type="NCBI Taxonomy" id="2754717"/>
    <lineage>
        <taxon>Bacteria</taxon>
        <taxon>Bacillati</taxon>
        <taxon>Actinomycetota</taxon>
        <taxon>Actinomycetota incertae sedis</taxon>
        <taxon>Candidatus Hakubellales</taxon>
        <taxon>Candidatus Hakubellaceae</taxon>
        <taxon>Candidatus Hakubella</taxon>
    </lineage>
</organism>
<reference evidence="2 3" key="1">
    <citation type="journal article" date="2020" name="Front. Microbiol.">
        <title>Single-cell genomics of novel Actinobacteria with the Wood-Ljungdahl pathway discovered in a serpentinizing system.</title>
        <authorList>
            <person name="Merino N."/>
            <person name="Kawai M."/>
            <person name="Boyd E.S."/>
            <person name="Colman D.R."/>
            <person name="McGlynn S.E."/>
            <person name="Nealson K.H."/>
            <person name="Kurokawa K."/>
            <person name="Hongoh Y."/>
        </authorList>
    </citation>
    <scope>NUCLEOTIDE SEQUENCE [LARGE SCALE GENOMIC DNA]</scope>
    <source>
        <strain evidence="2 3">S43</strain>
    </source>
</reference>
<sequence length="31" mass="3175">MKFLNLILDGILLVISVVLVVPVPAAAASPT</sequence>
<evidence type="ECO:0000256" key="1">
    <source>
        <dbReference type="SAM" id="Phobius"/>
    </source>
</evidence>